<dbReference type="InterPro" id="IPR012657">
    <property type="entry name" value="23S_rRNA-intervening_sequence"/>
</dbReference>
<dbReference type="SUPFAM" id="SSF158446">
    <property type="entry name" value="IVS-encoded protein-like"/>
    <property type="match status" value="1"/>
</dbReference>
<dbReference type="EMBL" id="JASHIE010000004">
    <property type="protein sequence ID" value="MDI9874357.1"/>
    <property type="molecule type" value="Genomic_DNA"/>
</dbReference>
<dbReference type="Pfam" id="PF05635">
    <property type="entry name" value="23S_rRNA_IVP"/>
    <property type="match status" value="1"/>
</dbReference>
<gene>
    <name evidence="1" type="ORF">QM481_07445</name>
</gene>
<dbReference type="PANTHER" id="PTHR38471">
    <property type="entry name" value="FOUR HELIX BUNDLE PROTEIN"/>
    <property type="match status" value="1"/>
</dbReference>
<dbReference type="Proteomes" id="UP001225761">
    <property type="component" value="Unassembled WGS sequence"/>
</dbReference>
<comment type="caution">
    <text evidence="1">The sequence shown here is derived from an EMBL/GenBank/DDBJ whole genome shotgun (WGS) entry which is preliminary data.</text>
</comment>
<dbReference type="NCBIfam" id="TIGR02436">
    <property type="entry name" value="four helix bundle protein"/>
    <property type="match status" value="1"/>
</dbReference>
<keyword evidence="2" id="KW-1185">Reference proteome</keyword>
<organism evidence="1 2">
    <name type="scientific">Flectobacillus rivi</name>
    <dbReference type="NCBI Taxonomy" id="2984209"/>
    <lineage>
        <taxon>Bacteria</taxon>
        <taxon>Pseudomonadati</taxon>
        <taxon>Bacteroidota</taxon>
        <taxon>Cytophagia</taxon>
        <taxon>Cytophagales</taxon>
        <taxon>Flectobacillaceae</taxon>
        <taxon>Flectobacillus</taxon>
    </lineage>
</organism>
<dbReference type="PANTHER" id="PTHR38471:SF2">
    <property type="entry name" value="FOUR HELIX BUNDLE PROTEIN"/>
    <property type="match status" value="1"/>
</dbReference>
<dbReference type="CDD" id="cd16377">
    <property type="entry name" value="23S_rRNA_IVP_like"/>
    <property type="match status" value="1"/>
</dbReference>
<reference evidence="1 2" key="1">
    <citation type="submission" date="2023-05" db="EMBL/GenBank/DDBJ databases">
        <title>Novel species of genus Flectobacillus isolated from stream in China.</title>
        <authorList>
            <person name="Lu H."/>
        </authorList>
    </citation>
    <scope>NUCLEOTIDE SEQUENCE [LARGE SCALE GENOMIC DNA]</scope>
    <source>
        <strain evidence="1 2">LFS242W</strain>
    </source>
</reference>
<dbReference type="InterPro" id="IPR036583">
    <property type="entry name" value="23S_rRNA_IVS_sf"/>
</dbReference>
<evidence type="ECO:0000313" key="2">
    <source>
        <dbReference type="Proteomes" id="UP001225761"/>
    </source>
</evidence>
<evidence type="ECO:0000313" key="1">
    <source>
        <dbReference type="EMBL" id="MDI9874357.1"/>
    </source>
</evidence>
<protein>
    <submittedName>
        <fullName evidence="1">Four helix bundle protein</fullName>
    </submittedName>
</protein>
<dbReference type="RefSeq" id="WP_283381278.1">
    <property type="nucleotide sequence ID" value="NZ_JASHIE010000004.1"/>
</dbReference>
<accession>A0ABT6Z0B0</accession>
<proteinExistence type="predicted"/>
<dbReference type="Gene3D" id="1.20.1440.60">
    <property type="entry name" value="23S rRNA-intervening sequence"/>
    <property type="match status" value="1"/>
</dbReference>
<sequence length="117" mass="13506">MRDFRKLHIWKQAHEICLVIYQESQNFPVEERFGITSQLRRAAVSVPNNIAEGCGTIGEKEFARYLKIAYSSASEIDYLLLLCFDLGFLSNSKYEQLFSNLTSLKKQIFSFITKLNA</sequence>
<name>A0ABT6Z0B0_9BACT</name>